<name>I4EM12_9BACT</name>
<sequence>MGFQKQGKGILGKRASLLVFSLLVALLLSATPASATNLEGTWKWRDTIVAAGVANDIPPGLIQAVMAVESGGDPKALGGQSMGLMQIMPFWFKAGEDPWDPTTNIHKGAQILRQCEDKAGGWHPGEDWTKAIACYNSGSIHGNVPGYVSKVRGAWIALAAQGA</sequence>
<gene>
    <name evidence="3" type="ORF">NITHO_5510005</name>
</gene>
<dbReference type="EMBL" id="CAGS01000503">
    <property type="protein sequence ID" value="CCF85725.1"/>
    <property type="molecule type" value="Genomic_DNA"/>
</dbReference>
<dbReference type="CDD" id="cd00254">
    <property type="entry name" value="LT-like"/>
    <property type="match status" value="1"/>
</dbReference>
<evidence type="ECO:0000313" key="4">
    <source>
        <dbReference type="Proteomes" id="UP000004221"/>
    </source>
</evidence>
<feature type="domain" description="Transglycosylase SLT" evidence="2">
    <location>
        <begin position="48"/>
        <end position="139"/>
    </location>
</feature>
<keyword evidence="4" id="KW-1185">Reference proteome</keyword>
<dbReference type="Gene3D" id="1.10.530.10">
    <property type="match status" value="1"/>
</dbReference>
<proteinExistence type="predicted"/>
<keyword evidence="1" id="KW-0732">Signal</keyword>
<protein>
    <recommendedName>
        <fullName evidence="2">Transglycosylase SLT domain-containing protein</fullName>
    </recommendedName>
</protein>
<dbReference type="InterPro" id="IPR023346">
    <property type="entry name" value="Lysozyme-like_dom_sf"/>
</dbReference>
<dbReference type="AlphaFoldDB" id="I4EM12"/>
<dbReference type="SUPFAM" id="SSF53955">
    <property type="entry name" value="Lysozyme-like"/>
    <property type="match status" value="1"/>
</dbReference>
<organism evidence="3 4">
    <name type="scientific">Nitrolancea hollandica Lb</name>
    <dbReference type="NCBI Taxonomy" id="1129897"/>
    <lineage>
        <taxon>Bacteria</taxon>
        <taxon>Pseudomonadati</taxon>
        <taxon>Thermomicrobiota</taxon>
        <taxon>Thermomicrobia</taxon>
        <taxon>Sphaerobacterales</taxon>
        <taxon>Sphaerobacterineae</taxon>
        <taxon>Sphaerobacteraceae</taxon>
        <taxon>Nitrolancea</taxon>
    </lineage>
</organism>
<accession>I4EM12</accession>
<dbReference type="Pfam" id="PF01464">
    <property type="entry name" value="SLT"/>
    <property type="match status" value="1"/>
</dbReference>
<feature type="signal peptide" evidence="1">
    <location>
        <begin position="1"/>
        <end position="35"/>
    </location>
</feature>
<reference evidence="3 4" key="1">
    <citation type="journal article" date="2012" name="ISME J.">
        <title>Nitrification expanded: discovery, physiology and genomics of a nitrite-oxidizing bacterium from the phylum Chloroflexi.</title>
        <authorList>
            <person name="Sorokin D.Y."/>
            <person name="Lucker S."/>
            <person name="Vejmelkova D."/>
            <person name="Kostrikina N.A."/>
            <person name="Kleerebezem R."/>
            <person name="Rijpstra W.I."/>
            <person name="Damste J.S."/>
            <person name="Le Paslier D."/>
            <person name="Muyzer G."/>
            <person name="Wagner M."/>
            <person name="van Loosdrecht M.C."/>
            <person name="Daims H."/>
        </authorList>
    </citation>
    <scope>NUCLEOTIDE SEQUENCE [LARGE SCALE GENOMIC DNA]</scope>
    <source>
        <strain evidence="4">none</strain>
    </source>
</reference>
<dbReference type="OrthoDB" id="159981at2"/>
<dbReference type="RefSeq" id="WP_008480853.1">
    <property type="nucleotide sequence ID" value="NZ_CAGS01000503.1"/>
</dbReference>
<dbReference type="Proteomes" id="UP000004221">
    <property type="component" value="Unassembled WGS sequence"/>
</dbReference>
<dbReference type="InterPro" id="IPR008258">
    <property type="entry name" value="Transglycosylase_SLT_dom_1"/>
</dbReference>
<evidence type="ECO:0000259" key="2">
    <source>
        <dbReference type="Pfam" id="PF01464"/>
    </source>
</evidence>
<feature type="chain" id="PRO_5003689158" description="Transglycosylase SLT domain-containing protein" evidence="1">
    <location>
        <begin position="36"/>
        <end position="163"/>
    </location>
</feature>
<comment type="caution">
    <text evidence="3">The sequence shown here is derived from an EMBL/GenBank/DDBJ whole genome shotgun (WGS) entry which is preliminary data.</text>
</comment>
<evidence type="ECO:0000256" key="1">
    <source>
        <dbReference type="SAM" id="SignalP"/>
    </source>
</evidence>
<evidence type="ECO:0000313" key="3">
    <source>
        <dbReference type="EMBL" id="CCF85725.1"/>
    </source>
</evidence>